<evidence type="ECO:0000313" key="4">
    <source>
        <dbReference type="Proteomes" id="UP000007967"/>
    </source>
</evidence>
<dbReference type="SUPFAM" id="SSF56219">
    <property type="entry name" value="DNase I-like"/>
    <property type="match status" value="1"/>
</dbReference>
<keyword evidence="3" id="KW-0540">Nuclease</keyword>
<reference evidence="4" key="1">
    <citation type="submission" date="2009-09" db="EMBL/GenBank/DDBJ databases">
        <title>The complete genome of Kribbella flavida DSM 17836.</title>
        <authorList>
            <consortium name="US DOE Joint Genome Institute (JGI-PGF)"/>
            <person name="Lucas S."/>
            <person name="Copeland A."/>
            <person name="Lapidus A."/>
            <person name="Glavina del Rio T."/>
            <person name="Dalin E."/>
            <person name="Tice H."/>
            <person name="Bruce D."/>
            <person name="Goodwin L."/>
            <person name="Pitluck S."/>
            <person name="Kyrpides N."/>
            <person name="Mavromatis K."/>
            <person name="Ivanova N."/>
            <person name="Saunders E."/>
            <person name="Brettin T."/>
            <person name="Detter J.C."/>
            <person name="Han C."/>
            <person name="Larimer F."/>
            <person name="Land M."/>
            <person name="Hauser L."/>
            <person name="Markowitz V."/>
            <person name="Cheng J.-F."/>
            <person name="Hugenholtz P."/>
            <person name="Woyke T."/>
            <person name="Wu D."/>
            <person name="Pukall R."/>
            <person name="Klenk H.-P."/>
            <person name="Eisen J.A."/>
        </authorList>
    </citation>
    <scope>NUCLEOTIDE SEQUENCE [LARGE SCALE GENOMIC DNA]</scope>
    <source>
        <strain evidence="4">DSM 17836 / JCM 10339 / NBRC 14399</strain>
    </source>
</reference>
<dbReference type="InterPro" id="IPR036691">
    <property type="entry name" value="Endo/exonu/phosph_ase_sf"/>
</dbReference>
<feature type="domain" description="Endonuclease/exonuclease/phosphatase" evidence="2">
    <location>
        <begin position="62"/>
        <end position="261"/>
    </location>
</feature>
<dbReference type="RefSeq" id="WP_012923522.1">
    <property type="nucleotide sequence ID" value="NC_013729.1"/>
</dbReference>
<evidence type="ECO:0000256" key="1">
    <source>
        <dbReference type="SAM" id="SignalP"/>
    </source>
</evidence>
<evidence type="ECO:0000313" key="3">
    <source>
        <dbReference type="EMBL" id="ADB34968.1"/>
    </source>
</evidence>
<dbReference type="HOGENOM" id="CLU_1025949_0_0_11"/>
<proteinExistence type="predicted"/>
<feature type="chain" id="PRO_5003034589" evidence="1">
    <location>
        <begin position="27"/>
        <end position="271"/>
    </location>
</feature>
<dbReference type="OrthoDB" id="3763091at2"/>
<evidence type="ECO:0000259" key="2">
    <source>
        <dbReference type="Pfam" id="PF03372"/>
    </source>
</evidence>
<keyword evidence="1" id="KW-0732">Signal</keyword>
<dbReference type="GO" id="GO:0004527">
    <property type="term" value="F:exonuclease activity"/>
    <property type="evidence" value="ECO:0007669"/>
    <property type="project" value="UniProtKB-KW"/>
</dbReference>
<accession>D2PRQ0</accession>
<protein>
    <submittedName>
        <fullName evidence="3">Endonuclease/exonuclease/phosphatase</fullName>
    </submittedName>
</protein>
<gene>
    <name evidence="3" type="ordered locus">Kfla_5965</name>
</gene>
<keyword evidence="3" id="KW-0255">Endonuclease</keyword>
<dbReference type="AlphaFoldDB" id="D2PRQ0"/>
<dbReference type="KEGG" id="kfl:Kfla_5965"/>
<name>D2PRQ0_KRIFD</name>
<feature type="signal peptide" evidence="1">
    <location>
        <begin position="1"/>
        <end position="26"/>
    </location>
</feature>
<keyword evidence="3" id="KW-0378">Hydrolase</keyword>
<dbReference type="EMBL" id="CP001736">
    <property type="protein sequence ID" value="ADB34968.1"/>
    <property type="molecule type" value="Genomic_DNA"/>
</dbReference>
<dbReference type="eggNOG" id="COG3568">
    <property type="taxonomic scope" value="Bacteria"/>
</dbReference>
<organism evidence="3 4">
    <name type="scientific">Kribbella flavida (strain DSM 17836 / JCM 10339 / NBRC 14399)</name>
    <dbReference type="NCBI Taxonomy" id="479435"/>
    <lineage>
        <taxon>Bacteria</taxon>
        <taxon>Bacillati</taxon>
        <taxon>Actinomycetota</taxon>
        <taxon>Actinomycetes</taxon>
        <taxon>Propionibacteriales</taxon>
        <taxon>Kribbellaceae</taxon>
        <taxon>Kribbella</taxon>
    </lineage>
</organism>
<reference evidence="3 4" key="2">
    <citation type="journal article" date="2010" name="Stand. Genomic Sci.">
        <title>Complete genome sequence of Kribbella flavida type strain (IFO 14399).</title>
        <authorList>
            <person name="Pukall R."/>
            <person name="Lapidus A."/>
            <person name="Glavina Del Rio T."/>
            <person name="Copeland A."/>
            <person name="Tice H."/>
            <person name="Cheng J.-F."/>
            <person name="Lucas S."/>
            <person name="Chen F."/>
            <person name="Nolan M."/>
            <person name="LaButti K."/>
            <person name="Pati A."/>
            <person name="Ivanova N."/>
            <person name="Mavrommatis K."/>
            <person name="Mikhailova N."/>
            <person name="Pitluck S."/>
            <person name="Bruce D."/>
            <person name="Goodwin L."/>
            <person name="Land M."/>
            <person name="Hauser L."/>
            <person name="Chang Y.-J."/>
            <person name="Jeffries C.D."/>
            <person name="Chen A."/>
            <person name="Palaniappan K."/>
            <person name="Chain P."/>
            <person name="Rohde M."/>
            <person name="Goeker M."/>
            <person name="Bristow J."/>
            <person name="Eisen J.A."/>
            <person name="Markowitz V."/>
            <person name="Hugenholtz P."/>
            <person name="Kyrpides N.C."/>
            <person name="Klenk H.-P."/>
            <person name="Brettin T."/>
        </authorList>
    </citation>
    <scope>NUCLEOTIDE SEQUENCE [LARGE SCALE GENOMIC DNA]</scope>
    <source>
        <strain evidence="4">DSM 17836 / JCM 10339 / NBRC 14399</strain>
    </source>
</reference>
<dbReference type="InterPro" id="IPR005135">
    <property type="entry name" value="Endo/exonuclease/phosphatase"/>
</dbReference>
<dbReference type="Proteomes" id="UP000007967">
    <property type="component" value="Chromosome"/>
</dbReference>
<dbReference type="GO" id="GO:0004519">
    <property type="term" value="F:endonuclease activity"/>
    <property type="evidence" value="ECO:0007669"/>
    <property type="project" value="UniProtKB-KW"/>
</dbReference>
<dbReference type="Pfam" id="PF03372">
    <property type="entry name" value="Exo_endo_phos"/>
    <property type="match status" value="1"/>
</dbReference>
<keyword evidence="3" id="KW-0269">Exonuclease</keyword>
<dbReference type="Gene3D" id="3.60.10.10">
    <property type="entry name" value="Endonuclease/exonuclease/phosphatase"/>
    <property type="match status" value="1"/>
</dbReference>
<sequence>MKVRRIAAVLATCLFAALLTPEVAVAAPDVRVASYNVKGWHLTEGAGQIDGRVRMRESLTRIEAKQLGIVGLQELESPQAEVIRNDGGWELFRADPNTQLAGSNYTGNAIMWKDQAWNKVAAWQLHATVGNRRTLHLPIVLLQHTLNGERVVVMSVHNPAGPENAEWREAMRRIEREKIRDLKQHYQHVLLVGDMNENEAAACFFTTNGLMKAATGYHPNPNGSCPTAGYPGVDWIFGAGDIGFAGWEVDRTFEERRWSDHPLVSAYYTYR</sequence>
<keyword evidence="4" id="KW-1185">Reference proteome</keyword>